<name>A0A1I6ECA3_9FIRM</name>
<evidence type="ECO:0000313" key="1">
    <source>
        <dbReference type="EMBL" id="SFR15267.1"/>
    </source>
</evidence>
<dbReference type="RefSeq" id="WP_092486880.1">
    <property type="nucleotide sequence ID" value="NZ_FOYM01000035.1"/>
</dbReference>
<accession>A0A1I6ECA3</accession>
<gene>
    <name evidence="1" type="ORF">SAMN05660706_1356</name>
</gene>
<dbReference type="OrthoDB" id="2626104at2"/>
<reference evidence="2" key="1">
    <citation type="submission" date="2016-10" db="EMBL/GenBank/DDBJ databases">
        <authorList>
            <person name="Varghese N."/>
            <person name="Submissions S."/>
        </authorList>
    </citation>
    <scope>NUCLEOTIDE SEQUENCE [LARGE SCALE GENOMIC DNA]</scope>
    <source>
        <strain evidence="2">DSM 3669</strain>
    </source>
</reference>
<dbReference type="AlphaFoldDB" id="A0A1I6ECA3"/>
<evidence type="ECO:0000313" key="2">
    <source>
        <dbReference type="Proteomes" id="UP000199584"/>
    </source>
</evidence>
<proteinExistence type="predicted"/>
<dbReference type="STRING" id="39060.SAMN05660706_1356"/>
<sequence length="192" mass="19459">MRIGYNPKSGRIKTDGLDTIDRGFIAHMVVSPAAAAADSVLAATALADGATTEVTEGITNPDYPRVLQIQGNQAGVAGNVVIEGTNMAGETITETIAANGANAVSGTKAFRTVTKITLPALVGAGDTISVGVTDVLGIPYKLSHDTVLAAYLGGVKEGTAPTVTTSATNLESNTIDLNSALDGSQVDVYLIV</sequence>
<dbReference type="Proteomes" id="UP000199584">
    <property type="component" value="Unassembled WGS sequence"/>
</dbReference>
<organism evidence="1 2">
    <name type="scientific">Desulfoscipio geothermicus DSM 3669</name>
    <dbReference type="NCBI Taxonomy" id="1121426"/>
    <lineage>
        <taxon>Bacteria</taxon>
        <taxon>Bacillati</taxon>
        <taxon>Bacillota</taxon>
        <taxon>Clostridia</taxon>
        <taxon>Eubacteriales</taxon>
        <taxon>Desulfallaceae</taxon>
        <taxon>Desulfoscipio</taxon>
    </lineage>
</organism>
<dbReference type="EMBL" id="FOYM01000035">
    <property type="protein sequence ID" value="SFR15267.1"/>
    <property type="molecule type" value="Genomic_DNA"/>
</dbReference>
<keyword evidence="2" id="KW-1185">Reference proteome</keyword>
<protein>
    <submittedName>
        <fullName evidence="1">Uncharacterized protein</fullName>
    </submittedName>
</protein>